<gene>
    <name evidence="3" type="ORF">LTR24_004262</name>
</gene>
<sequence length="306" mass="35074">MVNAAKRMRALHDKLHYVRNHAGSVVYPETSQAQLKSIYMRVPTGTYPNKEYYWGARDFWHKELRRLKYWNPALRTEVETIRNGEDEPMYLTVDYESADREALSQLKAYPLPKPQLKIKPRANNKKEREEQEQKLRQQIAESNPDPRKGQIQPKSIAAQLGIQKLAFASDKPTPSPKLLKPVTLTPEILSHAPKDEITVKAQPAAEASSPQTTSPPQTTYSRSLTLPLAGVRHHEIWNWIRQHTGLPDHRLRSHDEKIAYLQLVDHKHRAAKDRQLVKAGVEAMKREEAELKKAREAADRMAAEAA</sequence>
<protein>
    <recommendedName>
        <fullName evidence="5">Ribosomal protein/NADH dehydrogenase domain-containing protein</fullName>
    </recommendedName>
</protein>
<feature type="region of interest" description="Disordered" evidence="2">
    <location>
        <begin position="113"/>
        <end position="151"/>
    </location>
</feature>
<evidence type="ECO:0000256" key="1">
    <source>
        <dbReference type="SAM" id="Coils"/>
    </source>
</evidence>
<evidence type="ECO:0000313" key="3">
    <source>
        <dbReference type="EMBL" id="KAK5093410.1"/>
    </source>
</evidence>
<keyword evidence="4" id="KW-1185">Reference proteome</keyword>
<reference evidence="3 4" key="1">
    <citation type="submission" date="2023-08" db="EMBL/GenBank/DDBJ databases">
        <title>Black Yeasts Isolated from many extreme environments.</title>
        <authorList>
            <person name="Coleine C."/>
            <person name="Stajich J.E."/>
            <person name="Selbmann L."/>
        </authorList>
    </citation>
    <scope>NUCLEOTIDE SEQUENCE [LARGE SCALE GENOMIC DNA]</scope>
    <source>
        <strain evidence="3 4">CCFEE 5885</strain>
    </source>
</reference>
<feature type="compositionally biased region" description="Low complexity" evidence="2">
    <location>
        <begin position="208"/>
        <end position="219"/>
    </location>
</feature>
<feature type="coiled-coil region" evidence="1">
    <location>
        <begin position="277"/>
        <end position="304"/>
    </location>
</feature>
<feature type="region of interest" description="Disordered" evidence="2">
    <location>
        <begin position="200"/>
        <end position="221"/>
    </location>
</feature>
<evidence type="ECO:0000313" key="4">
    <source>
        <dbReference type="Proteomes" id="UP001345013"/>
    </source>
</evidence>
<feature type="compositionally biased region" description="Basic and acidic residues" evidence="2">
    <location>
        <begin position="124"/>
        <end position="135"/>
    </location>
</feature>
<organism evidence="3 4">
    <name type="scientific">Lithohypha guttulata</name>
    <dbReference type="NCBI Taxonomy" id="1690604"/>
    <lineage>
        <taxon>Eukaryota</taxon>
        <taxon>Fungi</taxon>
        <taxon>Dikarya</taxon>
        <taxon>Ascomycota</taxon>
        <taxon>Pezizomycotina</taxon>
        <taxon>Eurotiomycetes</taxon>
        <taxon>Chaetothyriomycetidae</taxon>
        <taxon>Chaetothyriales</taxon>
        <taxon>Trichomeriaceae</taxon>
        <taxon>Lithohypha</taxon>
    </lineage>
</organism>
<keyword evidence="1" id="KW-0175">Coiled coil</keyword>
<accession>A0ABR0KDY2</accession>
<name>A0ABR0KDY2_9EURO</name>
<dbReference type="EMBL" id="JAVRRG010000043">
    <property type="protein sequence ID" value="KAK5093410.1"/>
    <property type="molecule type" value="Genomic_DNA"/>
</dbReference>
<dbReference type="Proteomes" id="UP001345013">
    <property type="component" value="Unassembled WGS sequence"/>
</dbReference>
<proteinExistence type="predicted"/>
<evidence type="ECO:0008006" key="5">
    <source>
        <dbReference type="Google" id="ProtNLM"/>
    </source>
</evidence>
<evidence type="ECO:0000256" key="2">
    <source>
        <dbReference type="SAM" id="MobiDB-lite"/>
    </source>
</evidence>
<comment type="caution">
    <text evidence="3">The sequence shown here is derived from an EMBL/GenBank/DDBJ whole genome shotgun (WGS) entry which is preliminary data.</text>
</comment>